<evidence type="ECO:0000259" key="4">
    <source>
        <dbReference type="Pfam" id="PF01370"/>
    </source>
</evidence>
<keyword evidence="6" id="KW-1185">Reference proteome</keyword>
<evidence type="ECO:0000256" key="3">
    <source>
        <dbReference type="SAM" id="SignalP"/>
    </source>
</evidence>
<dbReference type="Pfam" id="PF01370">
    <property type="entry name" value="Epimerase"/>
    <property type="match status" value="1"/>
</dbReference>
<sequence length="339" mass="36368">MAATILITGSTGLIGFRILLAALEAGHNVRYTVRSEEKAKVVSSNPAVQKLAPGERLSPVIIPDFTVDGAFDSALQGVTHVIHAGSPVPVPTYEPTTQIFQPTIKISRGLLSSALKSPSVKRVIITSSIVANLGPVPPPTPVSAATRVPLPDPIPSTFNNVFEAYLLGKVVELHNSDEFVKTKNPHFTVSHVVPGYVFGRNELALDANMVQTQNSSNNFLMLGLLGGEPPFPIHGGFAHIDDVADAHLRVAFLDPQPDGPKDFGIATKVDYDKLFDYVVKAFPKAVEEGIFKKGKLVTVPVNYDSSDIEKLLGGKLRSFESAVVDVAAQYLEKLGKEKA</sequence>
<dbReference type="SUPFAM" id="SSF51735">
    <property type="entry name" value="NAD(P)-binding Rossmann-fold domains"/>
    <property type="match status" value="1"/>
</dbReference>
<feature type="chain" id="PRO_5043691119" description="NAD-dependent epimerase/dehydratase domain-containing protein" evidence="3">
    <location>
        <begin position="22"/>
        <end position="339"/>
    </location>
</feature>
<dbReference type="AlphaFoldDB" id="A0AAX6MH92"/>
<keyword evidence="3" id="KW-0732">Signal</keyword>
<dbReference type="PANTHER" id="PTHR10366:SF564">
    <property type="entry name" value="STEROL-4-ALPHA-CARBOXYLATE 3-DEHYDROGENASE, DECARBOXYLATING"/>
    <property type="match status" value="1"/>
</dbReference>
<evidence type="ECO:0000256" key="1">
    <source>
        <dbReference type="ARBA" id="ARBA00023002"/>
    </source>
</evidence>
<dbReference type="GO" id="GO:0016616">
    <property type="term" value="F:oxidoreductase activity, acting on the CH-OH group of donors, NAD or NADP as acceptor"/>
    <property type="evidence" value="ECO:0007669"/>
    <property type="project" value="TreeGrafter"/>
</dbReference>
<protein>
    <recommendedName>
        <fullName evidence="4">NAD-dependent epimerase/dehydratase domain-containing protein</fullName>
    </recommendedName>
</protein>
<evidence type="ECO:0000313" key="5">
    <source>
        <dbReference type="EMBL" id="KAK6951541.1"/>
    </source>
</evidence>
<evidence type="ECO:0000256" key="2">
    <source>
        <dbReference type="ARBA" id="ARBA00023445"/>
    </source>
</evidence>
<dbReference type="InterPro" id="IPR050425">
    <property type="entry name" value="NAD(P)_dehydrat-like"/>
</dbReference>
<feature type="signal peptide" evidence="3">
    <location>
        <begin position="1"/>
        <end position="21"/>
    </location>
</feature>
<keyword evidence="1" id="KW-0560">Oxidoreductase</keyword>
<gene>
    <name evidence="5" type="ORF">Daesc_006062</name>
</gene>
<dbReference type="InterPro" id="IPR036291">
    <property type="entry name" value="NAD(P)-bd_dom_sf"/>
</dbReference>
<dbReference type="Proteomes" id="UP001369815">
    <property type="component" value="Unassembled WGS sequence"/>
</dbReference>
<feature type="domain" description="NAD-dependent epimerase/dehydratase" evidence="4">
    <location>
        <begin position="5"/>
        <end position="141"/>
    </location>
</feature>
<proteinExistence type="inferred from homology"/>
<organism evidence="5 6">
    <name type="scientific">Daldinia eschscholtzii</name>
    <dbReference type="NCBI Taxonomy" id="292717"/>
    <lineage>
        <taxon>Eukaryota</taxon>
        <taxon>Fungi</taxon>
        <taxon>Dikarya</taxon>
        <taxon>Ascomycota</taxon>
        <taxon>Pezizomycotina</taxon>
        <taxon>Sordariomycetes</taxon>
        <taxon>Xylariomycetidae</taxon>
        <taxon>Xylariales</taxon>
        <taxon>Hypoxylaceae</taxon>
        <taxon>Daldinia</taxon>
    </lineage>
</organism>
<dbReference type="PANTHER" id="PTHR10366">
    <property type="entry name" value="NAD DEPENDENT EPIMERASE/DEHYDRATASE"/>
    <property type="match status" value="1"/>
</dbReference>
<dbReference type="EMBL" id="JBANMG010000006">
    <property type="protein sequence ID" value="KAK6951541.1"/>
    <property type="molecule type" value="Genomic_DNA"/>
</dbReference>
<dbReference type="InterPro" id="IPR001509">
    <property type="entry name" value="Epimerase_deHydtase"/>
</dbReference>
<evidence type="ECO:0000313" key="6">
    <source>
        <dbReference type="Proteomes" id="UP001369815"/>
    </source>
</evidence>
<reference evidence="5 6" key="1">
    <citation type="journal article" date="2024" name="Front Chem Biol">
        <title>Unveiling the potential of Daldinia eschscholtzii MFLUCC 19-0629 through bioactivity and bioinformatics studies for enhanced sustainable agriculture production.</title>
        <authorList>
            <person name="Brooks S."/>
            <person name="Weaver J.A."/>
            <person name="Klomchit A."/>
            <person name="Alharthi S.A."/>
            <person name="Onlamun T."/>
            <person name="Nurani R."/>
            <person name="Vong T.K."/>
            <person name="Alberti F."/>
            <person name="Greco C."/>
        </authorList>
    </citation>
    <scope>NUCLEOTIDE SEQUENCE [LARGE SCALE GENOMIC DNA]</scope>
    <source>
        <strain evidence="5">MFLUCC 19-0629</strain>
    </source>
</reference>
<comment type="similarity">
    <text evidence="2">Belongs to the NAD(P)-dependent epimerase/dehydratase family. Dihydroflavonol-4-reductase subfamily.</text>
</comment>
<name>A0AAX6MH92_9PEZI</name>
<dbReference type="Gene3D" id="3.40.50.720">
    <property type="entry name" value="NAD(P)-binding Rossmann-like Domain"/>
    <property type="match status" value="1"/>
</dbReference>
<accession>A0AAX6MH92</accession>
<comment type="caution">
    <text evidence="5">The sequence shown here is derived from an EMBL/GenBank/DDBJ whole genome shotgun (WGS) entry which is preliminary data.</text>
</comment>